<protein>
    <submittedName>
        <fullName evidence="1">Jg20792 protein</fullName>
    </submittedName>
</protein>
<accession>A0A8S4R9W4</accession>
<evidence type="ECO:0000313" key="2">
    <source>
        <dbReference type="Proteomes" id="UP000838756"/>
    </source>
</evidence>
<dbReference type="EMBL" id="CAKXAJ010024867">
    <property type="protein sequence ID" value="CAH2232115.1"/>
    <property type="molecule type" value="Genomic_DNA"/>
</dbReference>
<proteinExistence type="predicted"/>
<comment type="caution">
    <text evidence="1">The sequence shown here is derived from an EMBL/GenBank/DDBJ whole genome shotgun (WGS) entry which is preliminary data.</text>
</comment>
<dbReference type="Proteomes" id="UP000838756">
    <property type="component" value="Unassembled WGS sequence"/>
</dbReference>
<evidence type="ECO:0000313" key="1">
    <source>
        <dbReference type="EMBL" id="CAH2232115.1"/>
    </source>
</evidence>
<sequence length="68" mass="8057">MRYVGKCRGQVPEDCYRRSSSVDLDKQVKDIFERDEFRRRVVLEEIVSMQDKREDTASKGVFGDRVIE</sequence>
<name>A0A8S4R9W4_9NEOP</name>
<keyword evidence="2" id="KW-1185">Reference proteome</keyword>
<dbReference type="AlphaFoldDB" id="A0A8S4R9W4"/>
<reference evidence="1" key="1">
    <citation type="submission" date="2022-03" db="EMBL/GenBank/DDBJ databases">
        <authorList>
            <person name="Lindestad O."/>
        </authorList>
    </citation>
    <scope>NUCLEOTIDE SEQUENCE</scope>
</reference>
<dbReference type="OrthoDB" id="6500454at2759"/>
<organism evidence="1 2">
    <name type="scientific">Pararge aegeria aegeria</name>
    <dbReference type="NCBI Taxonomy" id="348720"/>
    <lineage>
        <taxon>Eukaryota</taxon>
        <taxon>Metazoa</taxon>
        <taxon>Ecdysozoa</taxon>
        <taxon>Arthropoda</taxon>
        <taxon>Hexapoda</taxon>
        <taxon>Insecta</taxon>
        <taxon>Pterygota</taxon>
        <taxon>Neoptera</taxon>
        <taxon>Endopterygota</taxon>
        <taxon>Lepidoptera</taxon>
        <taxon>Glossata</taxon>
        <taxon>Ditrysia</taxon>
        <taxon>Papilionoidea</taxon>
        <taxon>Nymphalidae</taxon>
        <taxon>Satyrinae</taxon>
        <taxon>Satyrini</taxon>
        <taxon>Parargina</taxon>
        <taxon>Pararge</taxon>
    </lineage>
</organism>
<gene>
    <name evidence="1" type="primary">jg20792</name>
    <name evidence="1" type="ORF">PAEG_LOCUS10432</name>
</gene>